<accession>A0ACC1T731</accession>
<evidence type="ECO:0000313" key="2">
    <source>
        <dbReference type="Proteomes" id="UP001148662"/>
    </source>
</evidence>
<dbReference type="EMBL" id="JANHOG010000418">
    <property type="protein sequence ID" value="KAJ3554565.1"/>
    <property type="molecule type" value="Genomic_DNA"/>
</dbReference>
<keyword evidence="2" id="KW-1185">Reference proteome</keyword>
<name>A0ACC1T731_9APHY</name>
<organism evidence="1 2">
    <name type="scientific">Phlebia brevispora</name>
    <dbReference type="NCBI Taxonomy" id="194682"/>
    <lineage>
        <taxon>Eukaryota</taxon>
        <taxon>Fungi</taxon>
        <taxon>Dikarya</taxon>
        <taxon>Basidiomycota</taxon>
        <taxon>Agaricomycotina</taxon>
        <taxon>Agaricomycetes</taxon>
        <taxon>Polyporales</taxon>
        <taxon>Meruliaceae</taxon>
        <taxon>Phlebia</taxon>
    </lineage>
</organism>
<comment type="caution">
    <text evidence="1">The sequence shown here is derived from an EMBL/GenBank/DDBJ whole genome shotgun (WGS) entry which is preliminary data.</text>
</comment>
<proteinExistence type="predicted"/>
<dbReference type="Proteomes" id="UP001148662">
    <property type="component" value="Unassembled WGS sequence"/>
</dbReference>
<evidence type="ECO:0000313" key="1">
    <source>
        <dbReference type="EMBL" id="KAJ3554565.1"/>
    </source>
</evidence>
<protein>
    <submittedName>
        <fullName evidence="1">Uncharacterized protein</fullName>
    </submittedName>
</protein>
<reference evidence="1" key="1">
    <citation type="submission" date="2022-07" db="EMBL/GenBank/DDBJ databases">
        <title>Genome Sequence of Phlebia brevispora.</title>
        <authorList>
            <person name="Buettner E."/>
        </authorList>
    </citation>
    <scope>NUCLEOTIDE SEQUENCE</scope>
    <source>
        <strain evidence="1">MPL23</strain>
    </source>
</reference>
<sequence length="293" mass="33427">MGTLLYVAAPLAVLFVLAVAFRNRRRLRHLRGPPSSFLWGNVRDFTNQQNVGELDFSWLEEYGTAFRMGGVLGEDILMVSDPKALQHIFHKSGYHYPKHVEAHTMSRVITGRGILVAEGTAHQRHRKVMNPAFTAQQLRTFLPLFRKASSKLCQMWKDDVVTDSKGSTFYVNKWLARLTLDVIGEAAFDFDFGALDEDDNEVSNAYNNMFVDSVMHRSKLDTLFRASWNYLPTWVLDYVDYIPTREYKRFRHTSSVIDKVSKRLIDEKTEALLSGGGSSKDAMSILGITFPFT</sequence>
<gene>
    <name evidence="1" type="ORF">NM688_g3039</name>
</gene>